<keyword evidence="7" id="KW-0675">Receptor</keyword>
<accession>A0ABQ9TT14</accession>
<keyword evidence="6 7" id="KW-0807">Transducer</keyword>
<protein>
    <recommendedName>
        <fullName evidence="14">Suppressor of SWI4 1 homolog</fullName>
    </recommendedName>
</protein>
<dbReference type="PANTHER" id="PTHR12661">
    <property type="entry name" value="PETER PAN-RELATED"/>
    <property type="match status" value="1"/>
</dbReference>
<reference evidence="12 13" key="1">
    <citation type="submission" date="2023-05" db="EMBL/GenBank/DDBJ databases">
        <title>B98-5 Cell Line De Novo Hybrid Assembly: An Optical Mapping Approach.</title>
        <authorList>
            <person name="Kananen K."/>
            <person name="Auerbach J.A."/>
            <person name="Kautto E."/>
            <person name="Blachly J.S."/>
        </authorList>
    </citation>
    <scope>NUCLEOTIDE SEQUENCE [LARGE SCALE GENOMIC DNA]</scope>
    <source>
        <strain evidence="12">B95-8</strain>
        <tissue evidence="12">Cell line</tissue>
    </source>
</reference>
<organism evidence="12 13">
    <name type="scientific">Saguinus oedipus</name>
    <name type="common">Cotton-top tamarin</name>
    <name type="synonym">Oedipomidas oedipus</name>
    <dbReference type="NCBI Taxonomy" id="9490"/>
    <lineage>
        <taxon>Eukaryota</taxon>
        <taxon>Metazoa</taxon>
        <taxon>Chordata</taxon>
        <taxon>Craniata</taxon>
        <taxon>Vertebrata</taxon>
        <taxon>Euteleostomi</taxon>
        <taxon>Mammalia</taxon>
        <taxon>Eutheria</taxon>
        <taxon>Euarchontoglires</taxon>
        <taxon>Primates</taxon>
        <taxon>Haplorrhini</taxon>
        <taxon>Platyrrhini</taxon>
        <taxon>Cebidae</taxon>
        <taxon>Callitrichinae</taxon>
        <taxon>Saguinus</taxon>
    </lineage>
</organism>
<comment type="subcellular location">
    <subcellularLocation>
        <location evidence="1">Membrane</location>
    </subcellularLocation>
    <subcellularLocation>
        <location evidence="2">Nucleus</location>
        <location evidence="2">Nucleolus</location>
    </subcellularLocation>
</comment>
<keyword evidence="13" id="KW-1185">Reference proteome</keyword>
<evidence type="ECO:0008006" key="14">
    <source>
        <dbReference type="Google" id="ProtNLM"/>
    </source>
</evidence>
<evidence type="ECO:0000256" key="4">
    <source>
        <dbReference type="ARBA" id="ARBA00022989"/>
    </source>
</evidence>
<dbReference type="CDD" id="cd15376">
    <property type="entry name" value="7tmA_P2Y11"/>
    <property type="match status" value="1"/>
</dbReference>
<dbReference type="InterPro" id="IPR007109">
    <property type="entry name" value="Brix"/>
</dbReference>
<evidence type="ECO:0000256" key="9">
    <source>
        <dbReference type="SAM" id="Phobius"/>
    </source>
</evidence>
<proteinExistence type="inferred from homology"/>
<evidence type="ECO:0000256" key="8">
    <source>
        <dbReference type="SAM" id="MobiDB-lite"/>
    </source>
</evidence>
<keyword evidence="4 9" id="KW-1133">Transmembrane helix</keyword>
<feature type="transmembrane region" description="Helical" evidence="9">
    <location>
        <begin position="339"/>
        <end position="362"/>
    </location>
</feature>
<feature type="transmembrane region" description="Helical" evidence="9">
    <location>
        <begin position="374"/>
        <end position="396"/>
    </location>
</feature>
<evidence type="ECO:0000313" key="13">
    <source>
        <dbReference type="Proteomes" id="UP001266305"/>
    </source>
</evidence>
<evidence type="ECO:0000256" key="5">
    <source>
        <dbReference type="ARBA" id="ARBA00023136"/>
    </source>
</evidence>
<dbReference type="PRINTS" id="PR00237">
    <property type="entry name" value="GPCRRHODOPSN"/>
</dbReference>
<evidence type="ECO:0000259" key="10">
    <source>
        <dbReference type="PROSITE" id="PS50262"/>
    </source>
</evidence>
<dbReference type="PROSITE" id="PS50833">
    <property type="entry name" value="BRIX"/>
    <property type="match status" value="1"/>
</dbReference>
<dbReference type="Pfam" id="PF04427">
    <property type="entry name" value="Brix"/>
    <property type="match status" value="1"/>
</dbReference>
<comment type="caution">
    <text evidence="12">The sequence shown here is derived from an EMBL/GenBank/DDBJ whole genome shotgun (WGS) entry which is preliminary data.</text>
</comment>
<sequence length="682" mass="75779">MRLPGGPTLTFQVKKYSLVRDVVSSLRRHRMHEQQFAHPPLLVLNSFGPHGMHVKLMATMFQNLFPSINVHKVNLNTIKRCLLIDYNPDSQELDFRHYSIKVVPVGASRGMKKLLQEKFPNMSRLQDISELLATGAGLSESEAEPDGDHNITELPQAIAGRGNMPAQQSAVRLTEIGPRMTLQLIKVQDGIGEGKVMFHSFGEAGEGEVVFHSFVRKTEEELQAILEAKEKRLQLKAQRRAQQAQNVQRKQEQREAHREKSLEGMKKAQFGSGHKVARRRASPWLSEEFDDLDDDNLEDDDIEYFCQAVGEAPSEGTKACPVNFLVAADYILNSFQGDFLWPILVVEFLVAVASNGLALYRLSTQEQRPWHPAVVFSAQLAVSDLLCALTLPPLAAYLYPPKHWRYGEAMCLLERFLFTCNLLGSVIFITCISLNRYVGIVHPFFTRSYLRPKHAWALSATGWVLAALLAVPTLSFSHLKRPQQGVGTCSVARPEACIKCLGTADSHRLAAYRAYSLVLAGLGCFLPLLLTLVAYGALGLAVLRSTGMTVAEKLRVAALMASGVALYASSYVPYHILRVLNVEARRRWDISCPNFTDVDQAMAALELGPYVGYQAMRGLMPLAFCIHPLLYMAAVPSLGRCQRCPGYREAGGQRTPRAPAKPCPSMPQPLLNHRSPSHEVSL</sequence>
<feature type="region of interest" description="Disordered" evidence="8">
    <location>
        <begin position="649"/>
        <end position="682"/>
    </location>
</feature>
<feature type="region of interest" description="Disordered" evidence="8">
    <location>
        <begin position="240"/>
        <end position="271"/>
    </location>
</feature>
<dbReference type="PROSITE" id="PS50262">
    <property type="entry name" value="G_PROTEIN_RECEP_F1_2"/>
    <property type="match status" value="1"/>
</dbReference>
<dbReference type="SMART" id="SM00879">
    <property type="entry name" value="Brix"/>
    <property type="match status" value="1"/>
</dbReference>
<feature type="transmembrane region" description="Helical" evidence="9">
    <location>
        <begin position="455"/>
        <end position="476"/>
    </location>
</feature>
<dbReference type="InterPro" id="IPR017452">
    <property type="entry name" value="GPCR_Rhodpsn_7TM"/>
</dbReference>
<dbReference type="Proteomes" id="UP001266305">
    <property type="component" value="Unassembled WGS sequence"/>
</dbReference>
<dbReference type="InterPro" id="IPR045112">
    <property type="entry name" value="PPAN-like"/>
</dbReference>
<dbReference type="PRINTS" id="PR01157">
    <property type="entry name" value="P2YPURNOCPTR"/>
</dbReference>
<name>A0ABQ9TT14_SAGOE</name>
<keyword evidence="3 7" id="KW-0812">Transmembrane</keyword>
<dbReference type="PANTHER" id="PTHR12661:SF5">
    <property type="entry name" value="SUPPRESSOR OF SWI4 1 HOMOLOG"/>
    <property type="match status" value="1"/>
</dbReference>
<dbReference type="InterPro" id="IPR000276">
    <property type="entry name" value="GPCR_Rhodpsn"/>
</dbReference>
<feature type="transmembrane region" description="Helical" evidence="9">
    <location>
        <begin position="554"/>
        <end position="574"/>
    </location>
</feature>
<evidence type="ECO:0000256" key="7">
    <source>
        <dbReference type="RuleBase" id="RU000688"/>
    </source>
</evidence>
<feature type="transmembrane region" description="Helical" evidence="9">
    <location>
        <begin position="514"/>
        <end position="542"/>
    </location>
</feature>
<dbReference type="SUPFAM" id="SSF81321">
    <property type="entry name" value="Family A G protein-coupled receptor-like"/>
    <property type="match status" value="1"/>
</dbReference>
<evidence type="ECO:0000313" key="12">
    <source>
        <dbReference type="EMBL" id="KAK2087322.1"/>
    </source>
</evidence>
<feature type="compositionally biased region" description="Basic and acidic residues" evidence="8">
    <location>
        <begin position="249"/>
        <end position="266"/>
    </location>
</feature>
<gene>
    <name evidence="12" type="ORF">P7K49_033229</name>
</gene>
<dbReference type="InterPro" id="IPR027677">
    <property type="entry name" value="P2Y11_rcpt"/>
</dbReference>
<dbReference type="EMBL" id="JASSZA010000019">
    <property type="protein sequence ID" value="KAK2087322.1"/>
    <property type="molecule type" value="Genomic_DNA"/>
</dbReference>
<feature type="domain" description="Brix" evidence="11">
    <location>
        <begin position="1"/>
        <end position="193"/>
    </location>
</feature>
<evidence type="ECO:0000259" key="11">
    <source>
        <dbReference type="PROSITE" id="PS50833"/>
    </source>
</evidence>
<comment type="similarity">
    <text evidence="7">Belongs to the G-protein coupled receptor 1 family.</text>
</comment>
<dbReference type="Pfam" id="PF00001">
    <property type="entry name" value="7tm_1"/>
    <property type="match status" value="1"/>
</dbReference>
<keyword evidence="7" id="KW-0297">G-protein coupled receptor</keyword>
<evidence type="ECO:0000256" key="2">
    <source>
        <dbReference type="ARBA" id="ARBA00004604"/>
    </source>
</evidence>
<evidence type="ECO:0000256" key="3">
    <source>
        <dbReference type="ARBA" id="ARBA00022692"/>
    </source>
</evidence>
<feature type="domain" description="G-protein coupled receptors family 1 profile" evidence="10">
    <location>
        <begin position="354"/>
        <end position="631"/>
    </location>
</feature>
<dbReference type="PROSITE" id="PS00237">
    <property type="entry name" value="G_PROTEIN_RECEP_F1_1"/>
    <property type="match status" value="1"/>
</dbReference>
<feature type="transmembrane region" description="Helical" evidence="9">
    <location>
        <begin position="416"/>
        <end position="434"/>
    </location>
</feature>
<evidence type="ECO:0000256" key="1">
    <source>
        <dbReference type="ARBA" id="ARBA00004370"/>
    </source>
</evidence>
<evidence type="ECO:0000256" key="6">
    <source>
        <dbReference type="ARBA" id="ARBA00023224"/>
    </source>
</evidence>
<keyword evidence="5 9" id="KW-0472">Membrane</keyword>
<dbReference type="Gene3D" id="1.20.1070.10">
    <property type="entry name" value="Rhodopsin 7-helix transmembrane proteins"/>
    <property type="match status" value="1"/>
</dbReference>